<dbReference type="OrthoDB" id="3748887at2"/>
<dbReference type="Pfam" id="PF09851">
    <property type="entry name" value="SHOCT"/>
    <property type="match status" value="1"/>
</dbReference>
<keyword evidence="1" id="KW-1133">Transmembrane helix</keyword>
<evidence type="ECO:0000313" key="4">
    <source>
        <dbReference type="Proteomes" id="UP000219514"/>
    </source>
</evidence>
<dbReference type="InterPro" id="IPR018649">
    <property type="entry name" value="SHOCT"/>
</dbReference>
<feature type="transmembrane region" description="Helical" evidence="1">
    <location>
        <begin position="12"/>
        <end position="34"/>
    </location>
</feature>
<evidence type="ECO:0000256" key="1">
    <source>
        <dbReference type="SAM" id="Phobius"/>
    </source>
</evidence>
<keyword evidence="1" id="KW-0812">Transmembrane</keyword>
<accession>A0A285EEB0</accession>
<evidence type="ECO:0000259" key="2">
    <source>
        <dbReference type="Pfam" id="PF09851"/>
    </source>
</evidence>
<evidence type="ECO:0000313" key="3">
    <source>
        <dbReference type="EMBL" id="SNX97482.1"/>
    </source>
</evidence>
<keyword evidence="4" id="KW-1185">Reference proteome</keyword>
<protein>
    <submittedName>
        <fullName evidence="3">Putative membrane protein</fullName>
    </submittedName>
</protein>
<sequence>MYWPDHMNGWGWMATTVAMVLFWGLIVAGGVLLVRALNRRTVGPVASPDRPTPQQILAERLARGDIDEEEYRRRLAALSSTEHPTTAP</sequence>
<dbReference type="RefSeq" id="WP_097207588.1">
    <property type="nucleotide sequence ID" value="NZ_JACHXB010000006.1"/>
</dbReference>
<proteinExistence type="predicted"/>
<feature type="domain" description="SHOCT" evidence="2">
    <location>
        <begin position="55"/>
        <end position="78"/>
    </location>
</feature>
<gene>
    <name evidence="3" type="ORF">SAMN06893097_107123</name>
</gene>
<keyword evidence="1" id="KW-0472">Membrane</keyword>
<organism evidence="3 4">
    <name type="scientific">Geodermatophilus sabuli</name>
    <dbReference type="NCBI Taxonomy" id="1564158"/>
    <lineage>
        <taxon>Bacteria</taxon>
        <taxon>Bacillati</taxon>
        <taxon>Actinomycetota</taxon>
        <taxon>Actinomycetes</taxon>
        <taxon>Geodermatophilales</taxon>
        <taxon>Geodermatophilaceae</taxon>
        <taxon>Geodermatophilus</taxon>
    </lineage>
</organism>
<name>A0A285EEB0_9ACTN</name>
<dbReference type="AlphaFoldDB" id="A0A285EEB0"/>
<reference evidence="3 4" key="1">
    <citation type="submission" date="2017-09" db="EMBL/GenBank/DDBJ databases">
        <authorList>
            <person name="Ehlers B."/>
            <person name="Leendertz F.H."/>
        </authorList>
    </citation>
    <scope>NUCLEOTIDE SEQUENCE [LARGE SCALE GENOMIC DNA]</scope>
    <source>
        <strain evidence="3 4">DSM 46844</strain>
    </source>
</reference>
<dbReference type="Proteomes" id="UP000219514">
    <property type="component" value="Unassembled WGS sequence"/>
</dbReference>
<dbReference type="EMBL" id="OBDO01000007">
    <property type="protein sequence ID" value="SNX97482.1"/>
    <property type="molecule type" value="Genomic_DNA"/>
</dbReference>